<dbReference type="InterPro" id="IPR029063">
    <property type="entry name" value="SAM-dependent_MTases_sf"/>
</dbReference>
<dbReference type="GO" id="GO:0008168">
    <property type="term" value="F:methyltransferase activity"/>
    <property type="evidence" value="ECO:0007669"/>
    <property type="project" value="UniProtKB-KW"/>
</dbReference>
<dbReference type="AlphaFoldDB" id="A0A2T5FX04"/>
<proteinExistence type="predicted"/>
<dbReference type="Pfam" id="PF05050">
    <property type="entry name" value="Methyltransf_21"/>
    <property type="match status" value="1"/>
</dbReference>
<evidence type="ECO:0000313" key="3">
    <source>
        <dbReference type="Proteomes" id="UP000244162"/>
    </source>
</evidence>
<dbReference type="OrthoDB" id="5679686at2"/>
<organism evidence="2 3">
    <name type="scientific">Sphingomonas oleivorans</name>
    <dbReference type="NCBI Taxonomy" id="1735121"/>
    <lineage>
        <taxon>Bacteria</taxon>
        <taxon>Pseudomonadati</taxon>
        <taxon>Pseudomonadota</taxon>
        <taxon>Alphaproteobacteria</taxon>
        <taxon>Sphingomonadales</taxon>
        <taxon>Sphingomonadaceae</taxon>
        <taxon>Sphingomonas</taxon>
    </lineage>
</organism>
<comment type="caution">
    <text evidence="2">The sequence shown here is derived from an EMBL/GenBank/DDBJ whole genome shotgun (WGS) entry which is preliminary data.</text>
</comment>
<dbReference type="InterPro" id="IPR052514">
    <property type="entry name" value="SAM-dependent_MTase"/>
</dbReference>
<dbReference type="GO" id="GO:0032259">
    <property type="term" value="P:methylation"/>
    <property type="evidence" value="ECO:0007669"/>
    <property type="project" value="UniProtKB-KW"/>
</dbReference>
<keyword evidence="2" id="KW-0489">Methyltransferase</keyword>
<dbReference type="InterPro" id="IPR006342">
    <property type="entry name" value="FkbM_mtfrase"/>
</dbReference>
<dbReference type="Proteomes" id="UP000244162">
    <property type="component" value="Unassembled WGS sequence"/>
</dbReference>
<accession>A0A2T5FX04</accession>
<keyword evidence="2" id="KW-0808">Transferase</keyword>
<reference evidence="2 3" key="1">
    <citation type="submission" date="2017-09" db="EMBL/GenBank/DDBJ databases">
        <title>Sphingomonas panjinensis sp.nov., isolated from oil-contaminated soil.</title>
        <authorList>
            <person name="Wang L."/>
            <person name="Chen L."/>
        </authorList>
    </citation>
    <scope>NUCLEOTIDE SEQUENCE [LARGE SCALE GENOMIC DNA]</scope>
    <source>
        <strain evidence="2 3">FW-11</strain>
    </source>
</reference>
<dbReference type="Gene3D" id="3.40.50.150">
    <property type="entry name" value="Vaccinia Virus protein VP39"/>
    <property type="match status" value="1"/>
</dbReference>
<keyword evidence="3" id="KW-1185">Reference proteome</keyword>
<evidence type="ECO:0000259" key="1">
    <source>
        <dbReference type="Pfam" id="PF05050"/>
    </source>
</evidence>
<dbReference type="SUPFAM" id="SSF53335">
    <property type="entry name" value="S-adenosyl-L-methionine-dependent methyltransferases"/>
    <property type="match status" value="1"/>
</dbReference>
<evidence type="ECO:0000313" key="2">
    <source>
        <dbReference type="EMBL" id="PTQ10306.1"/>
    </source>
</evidence>
<protein>
    <submittedName>
        <fullName evidence="2">FkbM family methyltransferase</fullName>
    </submittedName>
</protein>
<dbReference type="EMBL" id="NWBU01000010">
    <property type="protein sequence ID" value="PTQ10306.1"/>
    <property type="molecule type" value="Genomic_DNA"/>
</dbReference>
<dbReference type="PANTHER" id="PTHR34203">
    <property type="entry name" value="METHYLTRANSFERASE, FKBM FAMILY PROTEIN"/>
    <property type="match status" value="1"/>
</dbReference>
<name>A0A2T5FX04_9SPHN</name>
<dbReference type="NCBIfam" id="TIGR01444">
    <property type="entry name" value="fkbM_fam"/>
    <property type="match status" value="1"/>
</dbReference>
<sequence length="298" mass="32074">MRRISKLLAEPAFRADPVAVIGRAVALTGMVALGREPIFPLTKGGERLRVPADLRYTTVSAYLLRDRVEPDLHELHRLLGPGDIFLDVGANIGLYTVKAARLVGSTGKVIALEPGHEAYLRLQRNVELNGFGHVTMLREAASDTDGEALLHHVPLGDDPQAFSLIANARAEAGERVKTRRLDRLVEDLGLTRLDLVKIDVEGAEPMVLRGGLESLARLKPAVLFECNAYLNAGGEGGSAETSWALLEGIGYRFFRLIDGDFRPIDVAPGDFCNILAVHPEAASRISAGCGRAEASPGS</sequence>
<gene>
    <name evidence="2" type="ORF">CLG96_12575</name>
</gene>
<feature type="domain" description="Methyltransferase FkbM" evidence="1">
    <location>
        <begin position="87"/>
        <end position="251"/>
    </location>
</feature>
<dbReference type="PANTHER" id="PTHR34203:SF15">
    <property type="entry name" value="SLL1173 PROTEIN"/>
    <property type="match status" value="1"/>
</dbReference>